<dbReference type="Gene3D" id="2.160.10.10">
    <property type="entry name" value="Hexapeptide repeat proteins"/>
    <property type="match status" value="1"/>
</dbReference>
<dbReference type="RefSeq" id="WP_155176362.1">
    <property type="nucleotide sequence ID" value="NZ_WNAK01000012.1"/>
</dbReference>
<organism evidence="1 2">
    <name type="scientific">Roseburia faecis</name>
    <dbReference type="NCBI Taxonomy" id="301302"/>
    <lineage>
        <taxon>Bacteria</taxon>
        <taxon>Bacillati</taxon>
        <taxon>Bacillota</taxon>
        <taxon>Clostridia</taxon>
        <taxon>Lachnospirales</taxon>
        <taxon>Lachnospiraceae</taxon>
        <taxon>Roseburia</taxon>
    </lineage>
</organism>
<dbReference type="SUPFAM" id="SSF51161">
    <property type="entry name" value="Trimeric LpxA-like enzymes"/>
    <property type="match status" value="1"/>
</dbReference>
<protein>
    <submittedName>
        <fullName evidence="1">Serine acetyltransferase</fullName>
    </submittedName>
</protein>
<comment type="caution">
    <text evidence="1">The sequence shown here is derived from an EMBL/GenBank/DDBJ whole genome shotgun (WGS) entry which is preliminary data.</text>
</comment>
<dbReference type="AlphaFoldDB" id="A0A844KMK3"/>
<name>A0A844KMK3_9FIRM</name>
<dbReference type="PANTHER" id="PTHR42811">
    <property type="entry name" value="SERINE ACETYLTRANSFERASE"/>
    <property type="match status" value="1"/>
</dbReference>
<dbReference type="Proteomes" id="UP000446657">
    <property type="component" value="Unassembled WGS sequence"/>
</dbReference>
<reference evidence="1 2" key="1">
    <citation type="journal article" date="2019" name="Nat. Med.">
        <title>A library of human gut bacterial isolates paired with longitudinal multiomics data enables mechanistic microbiome research.</title>
        <authorList>
            <person name="Poyet M."/>
            <person name="Groussin M."/>
            <person name="Gibbons S.M."/>
            <person name="Avila-Pacheco J."/>
            <person name="Jiang X."/>
            <person name="Kearney S.M."/>
            <person name="Perrotta A.R."/>
            <person name="Berdy B."/>
            <person name="Zhao S."/>
            <person name="Lieberman T.D."/>
            <person name="Swanson P.K."/>
            <person name="Smith M."/>
            <person name="Roesemann S."/>
            <person name="Alexander J.E."/>
            <person name="Rich S.A."/>
            <person name="Livny J."/>
            <person name="Vlamakis H."/>
            <person name="Clish C."/>
            <person name="Bullock K."/>
            <person name="Deik A."/>
            <person name="Scott J."/>
            <person name="Pierce K.A."/>
            <person name="Xavier R.J."/>
            <person name="Alm E.J."/>
        </authorList>
    </citation>
    <scope>NUCLEOTIDE SEQUENCE [LARGE SCALE GENOMIC DNA]</scope>
    <source>
        <strain evidence="1 2">BIOML-A1</strain>
    </source>
</reference>
<gene>
    <name evidence="1" type="ORF">GMD30_07545</name>
</gene>
<keyword evidence="1" id="KW-0808">Transferase</keyword>
<dbReference type="InterPro" id="IPR011004">
    <property type="entry name" value="Trimer_LpxA-like_sf"/>
</dbReference>
<sequence length="214" mass="24169">MNIKRIINKICSPSFFKFNKRDYEGKIAKDEVFNARFRNGGVTLSRKEKKSPEWRTVVVYRKYQVNKGNLWGYIYERELNRMAEKTGIDFLGNCNIGDCLLIGHWGKIVINGNAKFGNETMITHGVTIGRDIRGKHKGYPTFGNRVCIRTNSTIVGNISIGDDVLIAPNTFVNFDVPPHSIVIGNPAKIIARENATEGHLPDINMDPSLRVEMV</sequence>
<proteinExistence type="predicted"/>
<evidence type="ECO:0000313" key="1">
    <source>
        <dbReference type="EMBL" id="MTR81566.1"/>
    </source>
</evidence>
<accession>A0A844KMK3</accession>
<evidence type="ECO:0000313" key="2">
    <source>
        <dbReference type="Proteomes" id="UP000446657"/>
    </source>
</evidence>
<dbReference type="GO" id="GO:0016740">
    <property type="term" value="F:transferase activity"/>
    <property type="evidence" value="ECO:0007669"/>
    <property type="project" value="UniProtKB-KW"/>
</dbReference>
<dbReference type="EMBL" id="WNAL01000012">
    <property type="protein sequence ID" value="MTR81566.1"/>
    <property type="molecule type" value="Genomic_DNA"/>
</dbReference>